<dbReference type="PANTHER" id="PTHR38589:SF1">
    <property type="entry name" value="BLR0621 PROTEIN"/>
    <property type="match status" value="1"/>
</dbReference>
<evidence type="ECO:0000313" key="4">
    <source>
        <dbReference type="Proteomes" id="UP000019760"/>
    </source>
</evidence>
<feature type="domain" description="L,D-TPase catalytic" evidence="2">
    <location>
        <begin position="1"/>
        <end position="143"/>
    </location>
</feature>
<name>A0A023D1Q3_ACIMT</name>
<evidence type="ECO:0000259" key="2">
    <source>
        <dbReference type="PROSITE" id="PS52029"/>
    </source>
</evidence>
<keyword evidence="1" id="KW-0573">Peptidoglycan synthesis</keyword>
<dbReference type="EMBL" id="BAND01000005">
    <property type="protein sequence ID" value="GAJ27731.1"/>
    <property type="molecule type" value="Genomic_DNA"/>
</dbReference>
<dbReference type="GO" id="GO:0009252">
    <property type="term" value="P:peptidoglycan biosynthetic process"/>
    <property type="evidence" value="ECO:0007669"/>
    <property type="project" value="UniProtKB-KW"/>
</dbReference>
<proteinExistence type="predicted"/>
<dbReference type="GO" id="GO:0016740">
    <property type="term" value="F:transferase activity"/>
    <property type="evidence" value="ECO:0007669"/>
    <property type="project" value="InterPro"/>
</dbReference>
<feature type="active site" description="Proton donor/acceptor" evidence="1">
    <location>
        <position position="108"/>
    </location>
</feature>
<comment type="pathway">
    <text evidence="1">Cell wall biogenesis; peptidoglycan biosynthesis.</text>
</comment>
<keyword evidence="4" id="KW-1185">Reference proteome</keyword>
<dbReference type="Proteomes" id="UP000019760">
    <property type="component" value="Unassembled WGS sequence"/>
</dbReference>
<dbReference type="InterPro" id="IPR005490">
    <property type="entry name" value="LD_TPept_cat_dom"/>
</dbReference>
<evidence type="ECO:0000256" key="1">
    <source>
        <dbReference type="PROSITE-ProRule" id="PRU01373"/>
    </source>
</evidence>
<reference evidence="4" key="1">
    <citation type="journal article" date="2014" name="FEMS Microbiol. Lett.">
        <title>Draft Genomic DNA Sequence of the Facultatively Methylotrophic Bacterium Acidomonas methanolica type strain MB58.</title>
        <authorList>
            <person name="Higashiura N."/>
            <person name="Hadano H."/>
            <person name="Hirakawa H."/>
            <person name="Matsutani M."/>
            <person name="Takabe S."/>
            <person name="Matsushita K."/>
            <person name="Azuma Y."/>
        </authorList>
    </citation>
    <scope>NUCLEOTIDE SEQUENCE [LARGE SCALE GENOMIC DNA]</scope>
    <source>
        <strain evidence="4">MB58</strain>
    </source>
</reference>
<sequence length="143" mass="15719">MLGAAGLRGDKSEGDHATPAALLPLRRIFYRADRVARPRTTLPCEPLSRADGWCDDPGHPDYNRFITLPHPGRHETLWRDDHAYDLIAVLGWNDDPPRPGRGSAIFLHLPTASGVTEGCIAVEPPHWRALIEAGVTAIDARAF</sequence>
<dbReference type="Pfam" id="PF03734">
    <property type="entry name" value="YkuD"/>
    <property type="match status" value="1"/>
</dbReference>
<evidence type="ECO:0000313" key="3">
    <source>
        <dbReference type="EMBL" id="GAJ27731.1"/>
    </source>
</evidence>
<keyword evidence="1" id="KW-0961">Cell wall biogenesis/degradation</keyword>
<organism evidence="3 4">
    <name type="scientific">Acidomonas methanolica NBRC 104435</name>
    <dbReference type="NCBI Taxonomy" id="1231351"/>
    <lineage>
        <taxon>Bacteria</taxon>
        <taxon>Pseudomonadati</taxon>
        <taxon>Pseudomonadota</taxon>
        <taxon>Alphaproteobacteria</taxon>
        <taxon>Acetobacterales</taxon>
        <taxon>Acetobacteraceae</taxon>
        <taxon>Acidomonas</taxon>
    </lineage>
</organism>
<reference evidence="3 4" key="2">
    <citation type="journal article" date="2014" name="FEMS Microbiol. Lett.">
        <title>Draft genomic DNA sequence of the facultatively methylotrophic bacterium Acidomonas methanolica type strain MB58.</title>
        <authorList>
            <person name="Higashiura N."/>
            <person name="Hadano H."/>
            <person name="Hirakawa H."/>
            <person name="Matsutani M."/>
            <person name="Takabe S."/>
            <person name="Matsushita K."/>
            <person name="Azuma Y."/>
        </authorList>
    </citation>
    <scope>NUCLEOTIDE SEQUENCE [LARGE SCALE GENOMIC DNA]</scope>
    <source>
        <strain evidence="3 4">MB58</strain>
    </source>
</reference>
<gene>
    <name evidence="3" type="ORF">Amme_005_119</name>
</gene>
<dbReference type="PANTHER" id="PTHR38589">
    <property type="entry name" value="BLR0621 PROTEIN"/>
    <property type="match status" value="1"/>
</dbReference>
<dbReference type="AlphaFoldDB" id="A0A023D1Q3"/>
<keyword evidence="1" id="KW-0133">Cell shape</keyword>
<dbReference type="PROSITE" id="PS52029">
    <property type="entry name" value="LD_TPASE"/>
    <property type="match status" value="1"/>
</dbReference>
<feature type="active site" description="Nucleophile" evidence="1">
    <location>
        <position position="119"/>
    </location>
</feature>
<dbReference type="GO" id="GO:0008360">
    <property type="term" value="P:regulation of cell shape"/>
    <property type="evidence" value="ECO:0007669"/>
    <property type="project" value="UniProtKB-UniRule"/>
</dbReference>
<comment type="caution">
    <text evidence="3">The sequence shown here is derived from an EMBL/GenBank/DDBJ whole genome shotgun (WGS) entry which is preliminary data.</text>
</comment>
<protein>
    <recommendedName>
        <fullName evidence="2">L,D-TPase catalytic domain-containing protein</fullName>
    </recommendedName>
</protein>
<dbReference type="GO" id="GO:0071555">
    <property type="term" value="P:cell wall organization"/>
    <property type="evidence" value="ECO:0007669"/>
    <property type="project" value="UniProtKB-UniRule"/>
</dbReference>
<accession>A0A023D1Q3</accession>